<proteinExistence type="predicted"/>
<dbReference type="OrthoDB" id="2418167at2"/>
<organism evidence="1 2">
    <name type="scientific">Staphylococcus massiliensis S46</name>
    <dbReference type="NCBI Taxonomy" id="1229783"/>
    <lineage>
        <taxon>Bacteria</taxon>
        <taxon>Bacillati</taxon>
        <taxon>Bacillota</taxon>
        <taxon>Bacilli</taxon>
        <taxon>Bacillales</taxon>
        <taxon>Staphylococcaceae</taxon>
        <taxon>Staphylococcus</taxon>
    </lineage>
</organism>
<dbReference type="PATRIC" id="fig|1229783.3.peg.1421"/>
<comment type="caution">
    <text evidence="1">The sequence shown here is derived from an EMBL/GenBank/DDBJ whole genome shotgun (WGS) entry which is preliminary data.</text>
</comment>
<dbReference type="STRING" id="1229783.C273_07042"/>
<gene>
    <name evidence="1" type="ORF">C273_07042</name>
</gene>
<dbReference type="RefSeq" id="WP_009383709.1">
    <property type="nucleotide sequence ID" value="NZ_AMSQ01000009.1"/>
</dbReference>
<reference evidence="1 2" key="1">
    <citation type="journal article" date="2013" name="Genome Announc.">
        <title>Genome Sequence of Staphylococcus massiliensis Strain S46, Isolated from the Surface of Healthy Human Skin.</title>
        <authorList>
            <person name="Srivastav R."/>
            <person name="Singh A."/>
            <person name="Jangir P.K."/>
            <person name="Kumari C."/>
            <person name="Muduli S."/>
            <person name="Sharma R."/>
        </authorList>
    </citation>
    <scope>NUCLEOTIDE SEQUENCE [LARGE SCALE GENOMIC DNA]</scope>
    <source>
        <strain evidence="1 2">S46</strain>
    </source>
</reference>
<evidence type="ECO:0000313" key="1">
    <source>
        <dbReference type="EMBL" id="EKU47779.1"/>
    </source>
</evidence>
<sequence length="128" mass="14918">MNDNINWKARYIDLENQMLDMMKMTTGLIKKEGKSQNTKINGINYNRIDDIIEIVVKSQSTNAKYLFEVVSEDGRVLQRKAMDYKNSCKFNLSLFDCAFRIRVSIRNDKSANYEDSNVTKVFNKEGEL</sequence>
<dbReference type="AlphaFoldDB" id="K9AKH0"/>
<dbReference type="Proteomes" id="UP000009885">
    <property type="component" value="Unassembled WGS sequence"/>
</dbReference>
<name>K9AKH0_9STAP</name>
<evidence type="ECO:0000313" key="2">
    <source>
        <dbReference type="Proteomes" id="UP000009885"/>
    </source>
</evidence>
<protein>
    <submittedName>
        <fullName evidence="1">Uncharacterized protein</fullName>
    </submittedName>
</protein>
<keyword evidence="2" id="KW-1185">Reference proteome</keyword>
<accession>K9AKH0</accession>
<dbReference type="EMBL" id="AMSQ01000009">
    <property type="protein sequence ID" value="EKU47779.1"/>
    <property type="molecule type" value="Genomic_DNA"/>
</dbReference>